<dbReference type="RefSeq" id="WP_183983118.1">
    <property type="nucleotide sequence ID" value="NZ_JACIEV010000003.1"/>
</dbReference>
<evidence type="ECO:0000313" key="3">
    <source>
        <dbReference type="EMBL" id="MBB4153439.1"/>
    </source>
</evidence>
<feature type="chain" id="PRO_5032961700" evidence="1">
    <location>
        <begin position="20"/>
        <end position="138"/>
    </location>
</feature>
<dbReference type="Gene3D" id="2.40.128.520">
    <property type="match status" value="1"/>
</dbReference>
<accession>A0A840F6R8</accession>
<proteinExistence type="predicted"/>
<feature type="domain" description="DUF2147" evidence="2">
    <location>
        <begin position="28"/>
        <end position="134"/>
    </location>
</feature>
<comment type="caution">
    <text evidence="3">The sequence shown here is derived from an EMBL/GenBank/DDBJ whole genome shotgun (WGS) entry which is preliminary data.</text>
</comment>
<dbReference type="AlphaFoldDB" id="A0A840F6R8"/>
<dbReference type="InterPro" id="IPR019223">
    <property type="entry name" value="DUF2147"/>
</dbReference>
<keyword evidence="1" id="KW-0732">Signal</keyword>
<reference evidence="3 4" key="1">
    <citation type="submission" date="2020-08" db="EMBL/GenBank/DDBJ databases">
        <title>Genomic Encyclopedia of Type Strains, Phase IV (KMG-IV): sequencing the most valuable type-strain genomes for metagenomic binning, comparative biology and taxonomic classification.</title>
        <authorList>
            <person name="Goeker M."/>
        </authorList>
    </citation>
    <scope>NUCLEOTIDE SEQUENCE [LARGE SCALE GENOMIC DNA]</scope>
    <source>
        <strain evidence="3 4">YC6723</strain>
    </source>
</reference>
<dbReference type="PANTHER" id="PTHR36919:SF2">
    <property type="entry name" value="BLL6627 PROTEIN"/>
    <property type="match status" value="1"/>
</dbReference>
<gene>
    <name evidence="3" type="ORF">GGQ80_001341</name>
</gene>
<protein>
    <submittedName>
        <fullName evidence="3">Uncharacterized protein (DUF2147 family)</fullName>
    </submittedName>
</protein>
<dbReference type="PANTHER" id="PTHR36919">
    <property type="entry name" value="BLR1215 PROTEIN"/>
    <property type="match status" value="1"/>
</dbReference>
<organism evidence="3 4">
    <name type="scientific">Sphingomonas jinjuensis</name>
    <dbReference type="NCBI Taxonomy" id="535907"/>
    <lineage>
        <taxon>Bacteria</taxon>
        <taxon>Pseudomonadati</taxon>
        <taxon>Pseudomonadota</taxon>
        <taxon>Alphaproteobacteria</taxon>
        <taxon>Sphingomonadales</taxon>
        <taxon>Sphingomonadaceae</taxon>
        <taxon>Sphingomonas</taxon>
    </lineage>
</organism>
<feature type="signal peptide" evidence="1">
    <location>
        <begin position="1"/>
        <end position="19"/>
    </location>
</feature>
<evidence type="ECO:0000259" key="2">
    <source>
        <dbReference type="Pfam" id="PF09917"/>
    </source>
</evidence>
<evidence type="ECO:0000256" key="1">
    <source>
        <dbReference type="SAM" id="SignalP"/>
    </source>
</evidence>
<evidence type="ECO:0000313" key="4">
    <source>
        <dbReference type="Proteomes" id="UP000529795"/>
    </source>
</evidence>
<keyword evidence="4" id="KW-1185">Reference proteome</keyword>
<dbReference type="Pfam" id="PF09917">
    <property type="entry name" value="DUF2147"/>
    <property type="match status" value="1"/>
</dbReference>
<sequence>MRTALLAAALFLPAVAADAAASPTPVSGRWITEEGKALVEVGPCGQQICGRIVRILKVDPSKPTTDVLNPNAALRTRPIVGMVFLTGFTPDDDRWRGRIYDPQSGKTYRSELIRDGETLKVRGCIGPFCRTQEWAAAR</sequence>
<dbReference type="Proteomes" id="UP000529795">
    <property type="component" value="Unassembled WGS sequence"/>
</dbReference>
<dbReference type="EMBL" id="JACIEV010000003">
    <property type="protein sequence ID" value="MBB4153439.1"/>
    <property type="molecule type" value="Genomic_DNA"/>
</dbReference>
<name>A0A840F6R8_9SPHN</name>